<evidence type="ECO:0000313" key="2">
    <source>
        <dbReference type="Proteomes" id="UP000289238"/>
    </source>
</evidence>
<gene>
    <name evidence="1" type="ORF">DSM00_1491</name>
</gene>
<name>A0A4Q0PAS1_9FLAO</name>
<dbReference type="RefSeq" id="WP_128757370.1">
    <property type="nucleotide sequence ID" value="NZ_QOVM01000002.1"/>
</dbReference>
<sequence>MEKVTVKDLVDFKRKSDRAKKTFAQKIKTREAKSKGDGTGGNWWSNSLSSIGNTFKTGNKNEISKKIEDLNNRYNSTDIKLTKMQYAQNIEILQSMLDYDFELIRPKEGFAQVKSIYEQKMIEISGFPIQAWPTSVFSFEKDSKKYIGAVWFITNKEPFKDSELGMFAELLYRYLSKWYSSKFTIDPSFCIALEPKRGTHVTFKTIEDGDVVSILDKTIREIKSL</sequence>
<dbReference type="EMBL" id="QOVM01000002">
    <property type="protein sequence ID" value="RXG23874.1"/>
    <property type="molecule type" value="Genomic_DNA"/>
</dbReference>
<dbReference type="Proteomes" id="UP000289238">
    <property type="component" value="Unassembled WGS sequence"/>
</dbReference>
<reference evidence="1 2" key="1">
    <citation type="submission" date="2018-07" db="EMBL/GenBank/DDBJ databases">
        <title>Leeuwenhoekiella genomics.</title>
        <authorList>
            <person name="Tahon G."/>
            <person name="Willems A."/>
        </authorList>
    </citation>
    <scope>NUCLEOTIDE SEQUENCE [LARGE SCALE GENOMIC DNA]</scope>
    <source>
        <strain evidence="1 2">LMG 22550</strain>
    </source>
</reference>
<protein>
    <submittedName>
        <fullName evidence="1">Uncharacterized protein</fullName>
    </submittedName>
</protein>
<comment type="caution">
    <text evidence="1">The sequence shown here is derived from an EMBL/GenBank/DDBJ whole genome shotgun (WGS) entry which is preliminary data.</text>
</comment>
<proteinExistence type="predicted"/>
<organism evidence="1 2">
    <name type="scientific">Leeuwenhoekiella aequorea</name>
    <dbReference type="NCBI Taxonomy" id="283736"/>
    <lineage>
        <taxon>Bacteria</taxon>
        <taxon>Pseudomonadati</taxon>
        <taxon>Bacteroidota</taxon>
        <taxon>Flavobacteriia</taxon>
        <taxon>Flavobacteriales</taxon>
        <taxon>Flavobacteriaceae</taxon>
        <taxon>Leeuwenhoekiella</taxon>
    </lineage>
</organism>
<dbReference type="OrthoDB" id="660153at2"/>
<dbReference type="AlphaFoldDB" id="A0A4Q0PAS1"/>
<keyword evidence="2" id="KW-1185">Reference proteome</keyword>
<accession>A0A4Q0PAS1</accession>
<evidence type="ECO:0000313" key="1">
    <source>
        <dbReference type="EMBL" id="RXG23874.1"/>
    </source>
</evidence>